<keyword evidence="2" id="KW-1185">Reference proteome</keyword>
<dbReference type="Proteomes" id="UP001232063">
    <property type="component" value="Unassembled WGS sequence"/>
</dbReference>
<evidence type="ECO:0000313" key="1">
    <source>
        <dbReference type="EMBL" id="MDJ1499026.1"/>
    </source>
</evidence>
<dbReference type="AlphaFoldDB" id="A0AAE3QW44"/>
<dbReference type="EMBL" id="JASJOU010000001">
    <property type="protein sequence ID" value="MDJ1499026.1"/>
    <property type="molecule type" value="Genomic_DNA"/>
</dbReference>
<name>A0AAE3QW44_9BACT</name>
<sequence>MINQPVVRSSGWETADAILVETTYRKIQFELFRKEPATTIQINDVKAPTRAEYFGLYVRELFTFYQSVLTTMRSSTQWIALNAHSTYHTRNILADTVTITTEEDEVDVIGYCFNPVVFNFEWIDNTLDPNWKPWGWKIPILSDDPDDTNLFYDLTAHKGIVHQGTTPDKIFFYGFSPADFNGLQFFEKILAQ</sequence>
<organism evidence="1 2">
    <name type="scientific">Xanthocytophaga agilis</name>
    <dbReference type="NCBI Taxonomy" id="3048010"/>
    <lineage>
        <taxon>Bacteria</taxon>
        <taxon>Pseudomonadati</taxon>
        <taxon>Bacteroidota</taxon>
        <taxon>Cytophagia</taxon>
        <taxon>Cytophagales</taxon>
        <taxon>Rhodocytophagaceae</taxon>
        <taxon>Xanthocytophaga</taxon>
    </lineage>
</organism>
<proteinExistence type="predicted"/>
<comment type="caution">
    <text evidence="1">The sequence shown here is derived from an EMBL/GenBank/DDBJ whole genome shotgun (WGS) entry which is preliminary data.</text>
</comment>
<accession>A0AAE3QW44</accession>
<protein>
    <submittedName>
        <fullName evidence="1">Uncharacterized protein</fullName>
    </submittedName>
</protein>
<gene>
    <name evidence="1" type="ORF">QNI22_00140</name>
</gene>
<dbReference type="RefSeq" id="WP_314508550.1">
    <property type="nucleotide sequence ID" value="NZ_JASJOU010000001.1"/>
</dbReference>
<evidence type="ECO:0000313" key="2">
    <source>
        <dbReference type="Proteomes" id="UP001232063"/>
    </source>
</evidence>
<reference evidence="1" key="1">
    <citation type="submission" date="2023-05" db="EMBL/GenBank/DDBJ databases">
        <authorList>
            <person name="Zhang X."/>
        </authorList>
    </citation>
    <scope>NUCLEOTIDE SEQUENCE</scope>
    <source>
        <strain evidence="1">BD1B2-1</strain>
    </source>
</reference>